<feature type="compositionally biased region" description="Basic and acidic residues" evidence="7">
    <location>
        <begin position="104"/>
        <end position="116"/>
    </location>
</feature>
<dbReference type="GO" id="GO:0008270">
    <property type="term" value="F:zinc ion binding"/>
    <property type="evidence" value="ECO:0007669"/>
    <property type="project" value="UniProtKB-KW"/>
</dbReference>
<feature type="compositionally biased region" description="Polar residues" evidence="7">
    <location>
        <begin position="295"/>
        <end position="306"/>
    </location>
</feature>
<proteinExistence type="predicted"/>
<name>A0A6A6RP34_9PLEO</name>
<keyword evidence="1" id="KW-0479">Metal-binding</keyword>
<evidence type="ECO:0000313" key="10">
    <source>
        <dbReference type="Proteomes" id="UP000799753"/>
    </source>
</evidence>
<dbReference type="PROSITE" id="PS50157">
    <property type="entry name" value="ZINC_FINGER_C2H2_2"/>
    <property type="match status" value="1"/>
</dbReference>
<gene>
    <name evidence="9" type="ORF">P280DRAFT_156173</name>
</gene>
<evidence type="ECO:0000313" key="9">
    <source>
        <dbReference type="EMBL" id="KAF2636361.1"/>
    </source>
</evidence>
<feature type="coiled-coil region" evidence="6">
    <location>
        <begin position="204"/>
        <end position="238"/>
    </location>
</feature>
<evidence type="ECO:0000256" key="1">
    <source>
        <dbReference type="ARBA" id="ARBA00022723"/>
    </source>
</evidence>
<keyword evidence="10" id="KW-1185">Reference proteome</keyword>
<feature type="domain" description="C2H2-type" evidence="8">
    <location>
        <begin position="348"/>
        <end position="376"/>
    </location>
</feature>
<dbReference type="Proteomes" id="UP000799753">
    <property type="component" value="Unassembled WGS sequence"/>
</dbReference>
<feature type="compositionally biased region" description="Polar residues" evidence="7">
    <location>
        <begin position="153"/>
        <end position="169"/>
    </location>
</feature>
<evidence type="ECO:0000259" key="8">
    <source>
        <dbReference type="PROSITE" id="PS50157"/>
    </source>
</evidence>
<feature type="region of interest" description="Disordered" evidence="7">
    <location>
        <begin position="269"/>
        <end position="340"/>
    </location>
</feature>
<evidence type="ECO:0000256" key="5">
    <source>
        <dbReference type="PROSITE-ProRule" id="PRU00042"/>
    </source>
</evidence>
<dbReference type="SMART" id="SM00355">
    <property type="entry name" value="ZnF_C2H2"/>
    <property type="match status" value="3"/>
</dbReference>
<dbReference type="EMBL" id="MU006799">
    <property type="protein sequence ID" value="KAF2636361.1"/>
    <property type="molecule type" value="Genomic_DNA"/>
</dbReference>
<keyword evidence="6" id="KW-0175">Coiled coil</keyword>
<evidence type="ECO:0000256" key="7">
    <source>
        <dbReference type="SAM" id="MobiDB-lite"/>
    </source>
</evidence>
<dbReference type="PANTHER" id="PTHR24379:SF121">
    <property type="entry name" value="C2H2-TYPE DOMAIN-CONTAINING PROTEIN"/>
    <property type="match status" value="1"/>
</dbReference>
<keyword evidence="4" id="KW-0862">Zinc</keyword>
<keyword evidence="3 5" id="KW-0863">Zinc-finger</keyword>
<evidence type="ECO:0000256" key="2">
    <source>
        <dbReference type="ARBA" id="ARBA00022737"/>
    </source>
</evidence>
<sequence>MKSWFHNHRMRKSRPDVLSIQRYESSELDQGPQRPLPALPGLDKAAEIAASHTTNRMSIERYLSAPLEDEPASVPAIDAALKRHNSNKSRVARLPVNTRRIHTRESSYDVNSEGRRTFYTSGSAPDSTGTSYSTASRNNHHQRSNTHPDMPQLSKTAMSNSINAKTQSPERPMTARTVDTEKTWAEQMEMVMPGYSPDKRLDYKARAEAEIARIQEKARVLEEQLRRYKAERNNSDLLVPRITDEMAYERMVEKPKLAWILGGDISDARSVRRPKSRAGSMAANTTDDLPDRPGTSESLVDGSQNKIPRRTKSSGALDEKARRSAVEKKTTTTATATVERKPSKRSRYYCTFCQKRFHSRTEWTRHEQMVHMPEELWVCCPRTGNFPERCPFCSERDPSTSHLADHNYTSCQSKPLSERTFSRKDFFLQHINQEHKVSPGQKPLRLTELLEAWRHPLPLKQGHQALHCGFCGITFKTYKDRMEHVARHFGQGLDMMSWWSARISHEVPAPRDTTYNP</sequence>
<reference evidence="9" key="1">
    <citation type="journal article" date="2020" name="Stud. Mycol.">
        <title>101 Dothideomycetes genomes: a test case for predicting lifestyles and emergence of pathogens.</title>
        <authorList>
            <person name="Haridas S."/>
            <person name="Albert R."/>
            <person name="Binder M."/>
            <person name="Bloem J."/>
            <person name="Labutti K."/>
            <person name="Salamov A."/>
            <person name="Andreopoulos B."/>
            <person name="Baker S."/>
            <person name="Barry K."/>
            <person name="Bills G."/>
            <person name="Bluhm B."/>
            <person name="Cannon C."/>
            <person name="Castanera R."/>
            <person name="Culley D."/>
            <person name="Daum C."/>
            <person name="Ezra D."/>
            <person name="Gonzalez J."/>
            <person name="Henrissat B."/>
            <person name="Kuo A."/>
            <person name="Liang C."/>
            <person name="Lipzen A."/>
            <person name="Lutzoni F."/>
            <person name="Magnuson J."/>
            <person name="Mondo S."/>
            <person name="Nolan M."/>
            <person name="Ohm R."/>
            <person name="Pangilinan J."/>
            <person name="Park H.-J."/>
            <person name="Ramirez L."/>
            <person name="Alfaro M."/>
            <person name="Sun H."/>
            <person name="Tritt A."/>
            <person name="Yoshinaga Y."/>
            <person name="Zwiers L.-H."/>
            <person name="Turgeon B."/>
            <person name="Goodwin S."/>
            <person name="Spatafora J."/>
            <person name="Crous P."/>
            <person name="Grigoriev I."/>
        </authorList>
    </citation>
    <scope>NUCLEOTIDE SEQUENCE</scope>
    <source>
        <strain evidence="9">CBS 473.64</strain>
    </source>
</reference>
<feature type="region of interest" description="Disordered" evidence="7">
    <location>
        <begin position="104"/>
        <end position="176"/>
    </location>
</feature>
<dbReference type="PROSITE" id="PS00028">
    <property type="entry name" value="ZINC_FINGER_C2H2_1"/>
    <property type="match status" value="2"/>
</dbReference>
<keyword evidence="2" id="KW-0677">Repeat</keyword>
<dbReference type="InterPro" id="IPR013087">
    <property type="entry name" value="Znf_C2H2_type"/>
</dbReference>
<feature type="compositionally biased region" description="Polar residues" evidence="7">
    <location>
        <begin position="118"/>
        <end position="137"/>
    </location>
</feature>
<accession>A0A6A6RP34</accession>
<feature type="compositionally biased region" description="Basic and acidic residues" evidence="7">
    <location>
        <begin position="317"/>
        <end position="330"/>
    </location>
</feature>
<protein>
    <recommendedName>
        <fullName evidence="8">C2H2-type domain-containing protein</fullName>
    </recommendedName>
</protein>
<dbReference type="AlphaFoldDB" id="A0A6A6RP34"/>
<evidence type="ECO:0000256" key="6">
    <source>
        <dbReference type="SAM" id="Coils"/>
    </source>
</evidence>
<evidence type="ECO:0000256" key="4">
    <source>
        <dbReference type="ARBA" id="ARBA00022833"/>
    </source>
</evidence>
<organism evidence="9 10">
    <name type="scientific">Massarina eburnea CBS 473.64</name>
    <dbReference type="NCBI Taxonomy" id="1395130"/>
    <lineage>
        <taxon>Eukaryota</taxon>
        <taxon>Fungi</taxon>
        <taxon>Dikarya</taxon>
        <taxon>Ascomycota</taxon>
        <taxon>Pezizomycotina</taxon>
        <taxon>Dothideomycetes</taxon>
        <taxon>Pleosporomycetidae</taxon>
        <taxon>Pleosporales</taxon>
        <taxon>Massarineae</taxon>
        <taxon>Massarinaceae</taxon>
        <taxon>Massarina</taxon>
    </lineage>
</organism>
<dbReference type="OrthoDB" id="10056939at2759"/>
<evidence type="ECO:0000256" key="3">
    <source>
        <dbReference type="ARBA" id="ARBA00022771"/>
    </source>
</evidence>
<dbReference type="PANTHER" id="PTHR24379">
    <property type="entry name" value="KRAB AND ZINC FINGER DOMAIN-CONTAINING"/>
    <property type="match status" value="1"/>
</dbReference>